<dbReference type="PRINTS" id="PR00111">
    <property type="entry name" value="ABHYDROLASE"/>
</dbReference>
<keyword evidence="3" id="KW-1185">Reference proteome</keyword>
<dbReference type="AlphaFoldDB" id="A0A0M0G450"/>
<reference evidence="3" key="1">
    <citation type="submission" date="2015-07" db="EMBL/GenBank/DDBJ databases">
        <title>Fjat-14235 jcm11544.</title>
        <authorList>
            <person name="Liu B."/>
            <person name="Wang J."/>
            <person name="Zhu Y."/>
            <person name="Liu G."/>
            <person name="Chen Q."/>
            <person name="Chen Z."/>
            <person name="Lan J."/>
            <person name="Che J."/>
            <person name="Ge C."/>
            <person name="Shi H."/>
            <person name="Pan Z."/>
            <person name="Liu X."/>
        </authorList>
    </citation>
    <scope>NUCLEOTIDE SEQUENCE [LARGE SCALE GENOMIC DNA]</scope>
    <source>
        <strain evidence="3">JCM 11544</strain>
    </source>
</reference>
<dbReference type="EMBL" id="LGUE01000004">
    <property type="protein sequence ID" value="KON84574.1"/>
    <property type="molecule type" value="Genomic_DNA"/>
</dbReference>
<dbReference type="PATRIC" id="fig|189381.12.peg.2217"/>
<dbReference type="InterPro" id="IPR000073">
    <property type="entry name" value="AB_hydrolase_1"/>
</dbReference>
<dbReference type="Pfam" id="PF00561">
    <property type="entry name" value="Abhydrolase_1"/>
    <property type="match status" value="1"/>
</dbReference>
<keyword evidence="2" id="KW-0378">Hydrolase</keyword>
<dbReference type="OrthoDB" id="9805423at2"/>
<accession>A0A0M0G450</accession>
<evidence type="ECO:0000313" key="2">
    <source>
        <dbReference type="EMBL" id="KON84574.1"/>
    </source>
</evidence>
<dbReference type="GO" id="GO:0016787">
    <property type="term" value="F:hydrolase activity"/>
    <property type="evidence" value="ECO:0007669"/>
    <property type="project" value="UniProtKB-KW"/>
</dbReference>
<dbReference type="SUPFAM" id="SSF53474">
    <property type="entry name" value="alpha/beta-Hydrolases"/>
    <property type="match status" value="1"/>
</dbReference>
<sequence length="236" mass="26650">MILHTDMTGQGTPLVFLHTGLQMGLTDFEQQADFFKGTHQVIRPDLRGHGSSISDEYENFFEDSAKDLAETIEHLEVGAVHLVGCSLGGIVALFFAKRYPHLIKSVTLSGITPEKPGNWSELHRQDVDMQKGLLENQEACQYFDGLHRSNWRKLIQLGWDEDWYPFQETESFEGIDSPILYMVGEGQAAERNGALYYADKDVRIAVIPFAAHLVHSEQPQVYSLILKEFLSHVDGL</sequence>
<feature type="domain" description="AB hydrolase-1" evidence="1">
    <location>
        <begin position="13"/>
        <end position="124"/>
    </location>
</feature>
<proteinExistence type="predicted"/>
<name>A0A0M0G450_9BACI</name>
<dbReference type="PANTHER" id="PTHR43798">
    <property type="entry name" value="MONOACYLGLYCEROL LIPASE"/>
    <property type="match status" value="1"/>
</dbReference>
<dbReference type="RefSeq" id="WP_053428171.1">
    <property type="nucleotide sequence ID" value="NZ_JAUKEI010000002.1"/>
</dbReference>
<gene>
    <name evidence="2" type="ORF">AF331_11015</name>
</gene>
<protein>
    <submittedName>
        <fullName evidence="2">Alpha/beta hydrolase</fullName>
    </submittedName>
</protein>
<dbReference type="Proteomes" id="UP000037405">
    <property type="component" value="Unassembled WGS sequence"/>
</dbReference>
<dbReference type="Gene3D" id="3.40.50.1820">
    <property type="entry name" value="alpha/beta hydrolase"/>
    <property type="match status" value="1"/>
</dbReference>
<comment type="caution">
    <text evidence="2">The sequence shown here is derived from an EMBL/GenBank/DDBJ whole genome shotgun (WGS) entry which is preliminary data.</text>
</comment>
<evidence type="ECO:0000313" key="3">
    <source>
        <dbReference type="Proteomes" id="UP000037405"/>
    </source>
</evidence>
<dbReference type="STRING" id="189381.GCA_900166615_01684"/>
<evidence type="ECO:0000259" key="1">
    <source>
        <dbReference type="Pfam" id="PF00561"/>
    </source>
</evidence>
<dbReference type="InterPro" id="IPR029058">
    <property type="entry name" value="AB_hydrolase_fold"/>
</dbReference>
<organism evidence="2 3">
    <name type="scientific">Rossellomorea marisflavi</name>
    <dbReference type="NCBI Taxonomy" id="189381"/>
    <lineage>
        <taxon>Bacteria</taxon>
        <taxon>Bacillati</taxon>
        <taxon>Bacillota</taxon>
        <taxon>Bacilli</taxon>
        <taxon>Bacillales</taxon>
        <taxon>Bacillaceae</taxon>
        <taxon>Rossellomorea</taxon>
    </lineage>
</organism>
<dbReference type="InterPro" id="IPR050266">
    <property type="entry name" value="AB_hydrolase_sf"/>
</dbReference>